<evidence type="ECO:0000256" key="8">
    <source>
        <dbReference type="ARBA" id="ARBA00022771"/>
    </source>
</evidence>
<dbReference type="Gene3D" id="3.30.40.10">
    <property type="entry name" value="Zinc/RING finger domain, C3HC4 (zinc finger)"/>
    <property type="match status" value="1"/>
</dbReference>
<dbReference type="EMBL" id="JARBHA010000006">
    <property type="protein sequence ID" value="KAJ9698733.1"/>
    <property type="molecule type" value="Genomic_DNA"/>
</dbReference>
<evidence type="ECO:0000256" key="13">
    <source>
        <dbReference type="ARBA" id="ARBA00024209"/>
    </source>
</evidence>
<reference evidence="18 19" key="1">
    <citation type="journal article" date="2023" name="BMC Biotechnol.">
        <title>Vitis rotundifolia cv Carlos genome sequencing.</title>
        <authorList>
            <person name="Huff M."/>
            <person name="Hulse-Kemp A."/>
            <person name="Scheffler B."/>
            <person name="Youngblood R."/>
            <person name="Simpson S."/>
            <person name="Babiker E."/>
            <person name="Staton M."/>
        </authorList>
    </citation>
    <scope>NUCLEOTIDE SEQUENCE [LARGE SCALE GENOMIC DNA]</scope>
    <source>
        <tissue evidence="18">Leaf</tissue>
    </source>
</reference>
<dbReference type="PANTHER" id="PTHR46913">
    <property type="entry name" value="RING-H2 FINGER PROTEIN ATL16"/>
    <property type="match status" value="1"/>
</dbReference>
<comment type="subcellular location">
    <subcellularLocation>
        <location evidence="2">Membrane</location>
        <topology evidence="2">Single-pass membrane protein</topology>
    </subcellularLocation>
</comment>
<gene>
    <name evidence="18" type="ORF">PVL29_007674</name>
</gene>
<dbReference type="GO" id="GO:0016020">
    <property type="term" value="C:membrane"/>
    <property type="evidence" value="ECO:0007669"/>
    <property type="project" value="UniProtKB-SubCell"/>
</dbReference>
<dbReference type="PROSITE" id="PS50089">
    <property type="entry name" value="ZF_RING_2"/>
    <property type="match status" value="1"/>
</dbReference>
<evidence type="ECO:0000256" key="7">
    <source>
        <dbReference type="ARBA" id="ARBA00022723"/>
    </source>
</evidence>
<comment type="caution">
    <text evidence="18">The sequence shown here is derived from an EMBL/GenBank/DDBJ whole genome shotgun (WGS) entry which is preliminary data.</text>
</comment>
<dbReference type="Pfam" id="PF13639">
    <property type="entry name" value="zf-RING_2"/>
    <property type="match status" value="1"/>
</dbReference>
<evidence type="ECO:0000256" key="6">
    <source>
        <dbReference type="ARBA" id="ARBA00022692"/>
    </source>
</evidence>
<keyword evidence="7" id="KW-0479">Metal-binding</keyword>
<dbReference type="SMART" id="SM00184">
    <property type="entry name" value="RING"/>
    <property type="match status" value="1"/>
</dbReference>
<feature type="domain" description="RING-type" evidence="17">
    <location>
        <begin position="120"/>
        <end position="162"/>
    </location>
</feature>
<evidence type="ECO:0000256" key="9">
    <source>
        <dbReference type="ARBA" id="ARBA00022786"/>
    </source>
</evidence>
<dbReference type="AlphaFoldDB" id="A0AA39A0I5"/>
<evidence type="ECO:0000256" key="11">
    <source>
        <dbReference type="ARBA" id="ARBA00022989"/>
    </source>
</evidence>
<dbReference type="InterPro" id="IPR001841">
    <property type="entry name" value="Znf_RING"/>
</dbReference>
<feature type="transmembrane region" description="Helical" evidence="16">
    <location>
        <begin position="28"/>
        <end position="54"/>
    </location>
</feature>
<feature type="region of interest" description="Disordered" evidence="15">
    <location>
        <begin position="226"/>
        <end position="267"/>
    </location>
</feature>
<dbReference type="PANTHER" id="PTHR46913:SF1">
    <property type="entry name" value="RING-H2 FINGER PROTEIN ATL16"/>
    <property type="match status" value="1"/>
</dbReference>
<evidence type="ECO:0000256" key="5">
    <source>
        <dbReference type="ARBA" id="ARBA00022679"/>
    </source>
</evidence>
<dbReference type="FunFam" id="3.30.40.10:FF:000609">
    <property type="entry name" value="RING-H2 finger protein ATL1"/>
    <property type="match status" value="1"/>
</dbReference>
<dbReference type="CDD" id="cd16461">
    <property type="entry name" value="RING-H2_EL5-like"/>
    <property type="match status" value="1"/>
</dbReference>
<feature type="compositionally biased region" description="Low complexity" evidence="15">
    <location>
        <begin position="226"/>
        <end position="245"/>
    </location>
</feature>
<dbReference type="InterPro" id="IPR044600">
    <property type="entry name" value="ATL1/ATL16-like"/>
</dbReference>
<evidence type="ECO:0000256" key="1">
    <source>
        <dbReference type="ARBA" id="ARBA00000900"/>
    </source>
</evidence>
<dbReference type="SUPFAM" id="SSF57850">
    <property type="entry name" value="RING/U-box"/>
    <property type="match status" value="1"/>
</dbReference>
<keyword evidence="6 16" id="KW-0812">Transmembrane</keyword>
<evidence type="ECO:0000259" key="17">
    <source>
        <dbReference type="PROSITE" id="PS50089"/>
    </source>
</evidence>
<evidence type="ECO:0000256" key="15">
    <source>
        <dbReference type="SAM" id="MobiDB-lite"/>
    </source>
</evidence>
<evidence type="ECO:0000313" key="19">
    <source>
        <dbReference type="Proteomes" id="UP001168098"/>
    </source>
</evidence>
<name>A0AA39A0I5_VITRO</name>
<keyword evidence="5" id="KW-0808">Transferase</keyword>
<dbReference type="GO" id="GO:0061630">
    <property type="term" value="F:ubiquitin protein ligase activity"/>
    <property type="evidence" value="ECO:0007669"/>
    <property type="project" value="UniProtKB-EC"/>
</dbReference>
<keyword evidence="11 16" id="KW-1133">Transmembrane helix</keyword>
<proteinExistence type="inferred from homology"/>
<evidence type="ECO:0000256" key="14">
    <source>
        <dbReference type="PROSITE-ProRule" id="PRU00175"/>
    </source>
</evidence>
<dbReference type="EC" id="2.3.2.27" evidence="4"/>
<keyword evidence="9" id="KW-0833">Ubl conjugation pathway</keyword>
<evidence type="ECO:0000256" key="4">
    <source>
        <dbReference type="ARBA" id="ARBA00012483"/>
    </source>
</evidence>
<evidence type="ECO:0000256" key="16">
    <source>
        <dbReference type="SAM" id="Phobius"/>
    </source>
</evidence>
<accession>A0AA39A0I5</accession>
<sequence>MLSPPDESSISSPFTDFIKSVFSYNGNVMLAAIVSLLLVILFVLVLHIYAKWFLAHARHRRRSSVSVSHVLRPTRFHHFHTFTFETTLSGSPTKGLDSSAISSIPLFVYKAEEHKHGLECVICLSVFEDDDVGRNLSKCGHAFHVQCIDMWLHSHSNCPICRAPAACEKKAVTTPNEAILQEGSIELSEAFIGDLGLIEEDSPMELVVEIPDSENGNAVTDIHDSLSASSSLSSQSSSLGSSLKRMLSRNRSEHKVHPSSISNDSEA</sequence>
<evidence type="ECO:0000256" key="12">
    <source>
        <dbReference type="ARBA" id="ARBA00023136"/>
    </source>
</evidence>
<organism evidence="18 19">
    <name type="scientific">Vitis rotundifolia</name>
    <name type="common">Muscadine grape</name>
    <dbReference type="NCBI Taxonomy" id="103349"/>
    <lineage>
        <taxon>Eukaryota</taxon>
        <taxon>Viridiplantae</taxon>
        <taxon>Streptophyta</taxon>
        <taxon>Embryophyta</taxon>
        <taxon>Tracheophyta</taxon>
        <taxon>Spermatophyta</taxon>
        <taxon>Magnoliopsida</taxon>
        <taxon>eudicotyledons</taxon>
        <taxon>Gunneridae</taxon>
        <taxon>Pentapetalae</taxon>
        <taxon>rosids</taxon>
        <taxon>Vitales</taxon>
        <taxon>Vitaceae</taxon>
        <taxon>Viteae</taxon>
        <taxon>Vitis</taxon>
    </lineage>
</organism>
<comment type="catalytic activity">
    <reaction evidence="1">
        <text>S-ubiquitinyl-[E2 ubiquitin-conjugating enzyme]-L-cysteine + [acceptor protein]-L-lysine = [E2 ubiquitin-conjugating enzyme]-L-cysteine + N(6)-ubiquitinyl-[acceptor protein]-L-lysine.</text>
        <dbReference type="EC" id="2.3.2.27"/>
    </reaction>
</comment>
<keyword evidence="19" id="KW-1185">Reference proteome</keyword>
<protein>
    <recommendedName>
        <fullName evidence="4">RING-type E3 ubiquitin transferase</fullName>
        <ecNumber evidence="4">2.3.2.27</ecNumber>
    </recommendedName>
</protein>
<dbReference type="Proteomes" id="UP001168098">
    <property type="component" value="Unassembled WGS sequence"/>
</dbReference>
<evidence type="ECO:0000256" key="10">
    <source>
        <dbReference type="ARBA" id="ARBA00022833"/>
    </source>
</evidence>
<evidence type="ECO:0000313" key="18">
    <source>
        <dbReference type="EMBL" id="KAJ9698733.1"/>
    </source>
</evidence>
<dbReference type="InterPro" id="IPR013083">
    <property type="entry name" value="Znf_RING/FYVE/PHD"/>
</dbReference>
<keyword evidence="10" id="KW-0862">Zinc</keyword>
<comment type="similarity">
    <text evidence="13">Belongs to the RING-type zinc finger family. ATL subfamily.</text>
</comment>
<dbReference type="GO" id="GO:0016567">
    <property type="term" value="P:protein ubiquitination"/>
    <property type="evidence" value="ECO:0007669"/>
    <property type="project" value="InterPro"/>
</dbReference>
<keyword evidence="8 14" id="KW-0863">Zinc-finger</keyword>
<dbReference type="GO" id="GO:0008270">
    <property type="term" value="F:zinc ion binding"/>
    <property type="evidence" value="ECO:0007669"/>
    <property type="project" value="UniProtKB-KW"/>
</dbReference>
<evidence type="ECO:0000256" key="3">
    <source>
        <dbReference type="ARBA" id="ARBA00004906"/>
    </source>
</evidence>
<comment type="pathway">
    <text evidence="3">Protein modification; protein ubiquitination.</text>
</comment>
<keyword evidence="12 16" id="KW-0472">Membrane</keyword>
<evidence type="ECO:0000256" key="2">
    <source>
        <dbReference type="ARBA" id="ARBA00004167"/>
    </source>
</evidence>